<dbReference type="AlphaFoldDB" id="A0A2S0I2Y4"/>
<name>A0A2S0I2Y4_9BURK</name>
<gene>
    <name evidence="1" type="ORF">CLM73_04340</name>
</gene>
<dbReference type="Proteomes" id="UP000239477">
    <property type="component" value="Chromosome"/>
</dbReference>
<evidence type="ECO:0000313" key="1">
    <source>
        <dbReference type="EMBL" id="AVJ26399.1"/>
    </source>
</evidence>
<dbReference type="EMBL" id="CP023270">
    <property type="protein sequence ID" value="AVJ26399.1"/>
    <property type="molecule type" value="Genomic_DNA"/>
</dbReference>
<dbReference type="OrthoDB" id="5136203at2"/>
<accession>A0A2S0I2Y4</accession>
<sequence length="765" mass="83127">MDDAPDAHGAGGGYAAAMLAKAFLTHETHPDPAVRERAAVRVERWRQVLAHALDGSATHGSATPLPGIPDWVTLDVATGGFATGDLLAGGPLTPYERELAATLSGITPGNERRDLNAWFLSEAGVAHLQDRLARGDYRIEVPEEAALAVVAWLLGQGLADAARELVAVVAPFFDRLRFFPAPGSADDASGADIHVSTAGDVAARLSRLPAQPRIAAQRATVQTLLPHYDRAVALFLETVEDDWPCRRFPQDWIQRAQALTTAINAAQDSGQLPAGTSRRHRHKRELFDLLAQCAQDAAGLTGRQVGRIRRIVRDFVAAHGEPGSAEHEAVRHRQRDDVSAVGFHEIARLVAARLQDHPQTVGVHDLAPVLAPLNATEAATLQLPPGEPVPAPIARRAQRCQSGTLADLVAQGLITSTDFLATLTPQITSGLQGGGFDDAALRTLYSACYRAFRRRRSLLLLNLERQASFDRLPWIAALENLRRPARQDADAARAALTEIAELALASFPHAPVPNKLLQELHALAERAQWTLPLVDEVAADIFMGRFGRKFLEAAHCAAALLGDCLYTRYFDIDASQVLALPLPRKSRGDDAEADAFGRLCASRAGVQPGFGQVGANGMVIEQQQILTTQNLAVLVKDAGLDAALRGQYGRMAIAGFEWICARHQMKIHDWHACVRMTRNTAYAWRQILFFLSMMPRAGQAAAIAAMDAHFRAQSGAFRNRFEPIMRGLHLAAGGQRLPQHDAGPQGARVFRGWFNTRHWLLDGMH</sequence>
<dbReference type="RefSeq" id="WP_105237457.1">
    <property type="nucleotide sequence ID" value="NZ_CP023270.1"/>
</dbReference>
<keyword evidence="2" id="KW-1185">Reference proteome</keyword>
<proteinExistence type="predicted"/>
<protein>
    <submittedName>
        <fullName evidence="1">Uncharacterized protein</fullName>
    </submittedName>
</protein>
<evidence type="ECO:0000313" key="2">
    <source>
        <dbReference type="Proteomes" id="UP000239477"/>
    </source>
</evidence>
<organism evidence="1 2">
    <name type="scientific">Achromobacter spanius</name>
    <dbReference type="NCBI Taxonomy" id="217203"/>
    <lineage>
        <taxon>Bacteria</taxon>
        <taxon>Pseudomonadati</taxon>
        <taxon>Pseudomonadota</taxon>
        <taxon>Betaproteobacteria</taxon>
        <taxon>Burkholderiales</taxon>
        <taxon>Alcaligenaceae</taxon>
        <taxon>Achromobacter</taxon>
    </lineage>
</organism>
<reference evidence="1 2" key="1">
    <citation type="submission" date="2017-09" db="EMBL/GenBank/DDBJ databases">
        <title>Genomic, metabolic, and phenotypic characteristics of bacterial isolates from the natural microbiome of the model nematode Caenorhabditis elegans.</title>
        <authorList>
            <person name="Zimmermann J."/>
            <person name="Obeng N."/>
            <person name="Yang W."/>
            <person name="Obeng O."/>
            <person name="Kissoyan K."/>
            <person name="Pees B."/>
            <person name="Dirksen P."/>
            <person name="Hoppner M."/>
            <person name="Franke A."/>
            <person name="Rosenstiel P."/>
            <person name="Leippe M."/>
            <person name="Dierking K."/>
            <person name="Kaleta C."/>
            <person name="Schulenburg H."/>
        </authorList>
    </citation>
    <scope>NUCLEOTIDE SEQUENCE [LARGE SCALE GENOMIC DNA]</scope>
    <source>
        <strain evidence="1 2">MYb73</strain>
    </source>
</reference>